<dbReference type="GO" id="GO:0031144">
    <property type="term" value="P:proteasome localization"/>
    <property type="evidence" value="ECO:0007669"/>
    <property type="project" value="UniProtKB-UniRule"/>
</dbReference>
<evidence type="ECO:0000256" key="4">
    <source>
        <dbReference type="SAM" id="MobiDB-lite"/>
    </source>
</evidence>
<comment type="caution">
    <text evidence="5">The sequence shown here is derived from an EMBL/GenBank/DDBJ whole genome shotgun (WGS) entry which is preliminary data.</text>
</comment>
<keyword evidence="3" id="KW-0653">Protein transport</keyword>
<dbReference type="PANTHER" id="PTHR28032:SF1">
    <property type="entry name" value="FI02826P"/>
    <property type="match status" value="1"/>
</dbReference>
<dbReference type="PANTHER" id="PTHR28032">
    <property type="entry name" value="FI02826P"/>
    <property type="match status" value="1"/>
</dbReference>
<dbReference type="Pfam" id="PF08559">
    <property type="entry name" value="Cut8"/>
    <property type="match status" value="1"/>
</dbReference>
<accession>A0A8H3XC18</accession>
<organism evidence="5 6">
    <name type="scientific">Gigaspora margarita</name>
    <dbReference type="NCBI Taxonomy" id="4874"/>
    <lineage>
        <taxon>Eukaryota</taxon>
        <taxon>Fungi</taxon>
        <taxon>Fungi incertae sedis</taxon>
        <taxon>Mucoromycota</taxon>
        <taxon>Glomeromycotina</taxon>
        <taxon>Glomeromycetes</taxon>
        <taxon>Diversisporales</taxon>
        <taxon>Gigasporaceae</taxon>
        <taxon>Gigaspora</taxon>
    </lineage>
</organism>
<name>A0A8H3XC18_GIGMA</name>
<dbReference type="InterPro" id="IPR013868">
    <property type="entry name" value="Cut8/Sts1_fam"/>
</dbReference>
<evidence type="ECO:0000256" key="3">
    <source>
        <dbReference type="RuleBase" id="RU368013"/>
    </source>
</evidence>
<dbReference type="EMBL" id="WTPW01001423">
    <property type="protein sequence ID" value="KAF0436896.1"/>
    <property type="molecule type" value="Genomic_DNA"/>
</dbReference>
<comment type="subunit">
    <text evidence="3">Binds the proteasome.</text>
</comment>
<keyword evidence="3" id="KW-0963">Cytoplasm</keyword>
<keyword evidence="3" id="KW-0813">Transport</keyword>
<comment type="similarity">
    <text evidence="1 3">Belongs to the cut8/STS1 family.</text>
</comment>
<keyword evidence="2 3" id="KW-0539">Nucleus</keyword>
<dbReference type="Proteomes" id="UP000439903">
    <property type="component" value="Unassembled WGS sequence"/>
</dbReference>
<dbReference type="InterPro" id="IPR038422">
    <property type="entry name" value="Cut8/Sts1_sf"/>
</dbReference>
<keyword evidence="6" id="KW-1185">Reference proteome</keyword>
<dbReference type="GO" id="GO:0005737">
    <property type="term" value="C:cytoplasm"/>
    <property type="evidence" value="ECO:0007669"/>
    <property type="project" value="UniProtKB-SubCell"/>
</dbReference>
<evidence type="ECO:0000313" key="6">
    <source>
        <dbReference type="Proteomes" id="UP000439903"/>
    </source>
</evidence>
<dbReference type="GO" id="GO:0031965">
    <property type="term" value="C:nuclear membrane"/>
    <property type="evidence" value="ECO:0007669"/>
    <property type="project" value="TreeGrafter"/>
</dbReference>
<dbReference type="GO" id="GO:0070628">
    <property type="term" value="F:proteasome binding"/>
    <property type="evidence" value="ECO:0007669"/>
    <property type="project" value="TreeGrafter"/>
</dbReference>
<comment type="function">
    <text evidence="3">Involved in ubiquitin-mediated protein degradation. Regulatory factor in the ubiquitin/proteasome pathway that controls the turnover of proteasome substrates. Targets proteasomes to the nucleus and facilitates the degradation of nuclear proteins.</text>
</comment>
<evidence type="ECO:0000256" key="2">
    <source>
        <dbReference type="ARBA" id="ARBA00023242"/>
    </source>
</evidence>
<evidence type="ECO:0000313" key="5">
    <source>
        <dbReference type="EMBL" id="KAF0436896.1"/>
    </source>
</evidence>
<sequence length="324" mass="37035">MSDNSPCFPLNRIQQNFFHPSGAAFFHHAQMVPKAHYRERVTPAGAGVAEVPPKIIGKRKASAYDFDESMGESKSPPTSPRMVSHSTQEMEKEYSLVKRTKMSNEKEFPLSKLLATLDKPQLLSLINNLIDTHPNLQSEIASNIPRPTIQSVTNILTSLEKKYQDSFPYTKWGHSKDDYSFNRVKPALLELKGAILDYAAHFTSPDEFPINTFTFLHLATNYTHRLPDWDNSTHNELKHEIYVKLDDFWKKAIINAASKLREGKLYGQTVVNEWVKNLAQHDRDSNGMFRQAIDEFTQKLGWIIGLQNGSTQHNIYFGMPVQQK</sequence>
<dbReference type="GO" id="GO:0071630">
    <property type="term" value="P:nuclear protein quality control by the ubiquitin-proteasome system"/>
    <property type="evidence" value="ECO:0007669"/>
    <property type="project" value="UniProtKB-UniRule"/>
</dbReference>
<dbReference type="GO" id="GO:0015031">
    <property type="term" value="P:protein transport"/>
    <property type="evidence" value="ECO:0007669"/>
    <property type="project" value="UniProtKB-UniRule"/>
</dbReference>
<reference evidence="5 6" key="1">
    <citation type="journal article" date="2019" name="Environ. Microbiol.">
        <title>At the nexus of three kingdoms: the genome of the mycorrhizal fungus Gigaspora margarita provides insights into plant, endobacterial and fungal interactions.</title>
        <authorList>
            <person name="Venice F."/>
            <person name="Ghignone S."/>
            <person name="Salvioli di Fossalunga A."/>
            <person name="Amselem J."/>
            <person name="Novero M."/>
            <person name="Xianan X."/>
            <person name="Sedzielewska Toro K."/>
            <person name="Morin E."/>
            <person name="Lipzen A."/>
            <person name="Grigoriev I.V."/>
            <person name="Henrissat B."/>
            <person name="Martin F.M."/>
            <person name="Bonfante P."/>
        </authorList>
    </citation>
    <scope>NUCLEOTIDE SEQUENCE [LARGE SCALE GENOMIC DNA]</scope>
    <source>
        <strain evidence="5 6">BEG34</strain>
    </source>
</reference>
<dbReference type="AlphaFoldDB" id="A0A8H3XC18"/>
<evidence type="ECO:0000256" key="1">
    <source>
        <dbReference type="ARBA" id="ARBA00006199"/>
    </source>
</evidence>
<proteinExistence type="inferred from homology"/>
<dbReference type="Gene3D" id="1.20.58.1590">
    <property type="entry name" value="Tethering factor for nuclear proteasome Cut8/Sts1"/>
    <property type="match status" value="1"/>
</dbReference>
<comment type="subcellular location">
    <subcellularLocation>
        <location evidence="3">Cytoplasm</location>
    </subcellularLocation>
    <subcellularLocation>
        <location evidence="3">Nucleus</location>
    </subcellularLocation>
</comment>
<dbReference type="OrthoDB" id="10061064at2759"/>
<feature type="region of interest" description="Disordered" evidence="4">
    <location>
        <begin position="67"/>
        <end position="88"/>
    </location>
</feature>
<protein>
    <recommendedName>
        <fullName evidence="3">Tethering factor for nuclear proteasome STS1</fullName>
    </recommendedName>
</protein>
<gene>
    <name evidence="5" type="ORF">F8M41_004618</name>
</gene>